<evidence type="ECO:0000313" key="1">
    <source>
        <dbReference type="EMBL" id="PHQ36120.1"/>
    </source>
</evidence>
<comment type="caution">
    <text evidence="1">The sequence shown here is derived from an EMBL/GenBank/DDBJ whole genome shotgun (WGS) entry which is preliminary data.</text>
</comment>
<proteinExistence type="predicted"/>
<dbReference type="RefSeq" id="WP_143549171.1">
    <property type="nucleotide sequence ID" value="NZ_NIZW01000003.1"/>
</dbReference>
<keyword evidence="2" id="KW-1185">Reference proteome</keyword>
<dbReference type="GeneID" id="90607664"/>
<reference evidence="1 2" key="1">
    <citation type="submission" date="2017-06" db="EMBL/GenBank/DDBJ databases">
        <title>Description of Rhodopirellula bahusiensis sp. nov.</title>
        <authorList>
            <person name="Kizina J."/>
            <person name="Harder J."/>
        </authorList>
    </citation>
    <scope>NUCLEOTIDE SEQUENCE [LARGE SCALE GENOMIC DNA]</scope>
    <source>
        <strain evidence="1 2">SWK21</strain>
    </source>
</reference>
<organism evidence="1 2">
    <name type="scientific">Rhodopirellula bahusiensis</name>
    <dbReference type="NCBI Taxonomy" id="2014065"/>
    <lineage>
        <taxon>Bacteria</taxon>
        <taxon>Pseudomonadati</taxon>
        <taxon>Planctomycetota</taxon>
        <taxon>Planctomycetia</taxon>
        <taxon>Pirellulales</taxon>
        <taxon>Pirellulaceae</taxon>
        <taxon>Rhodopirellula</taxon>
    </lineage>
</organism>
<sequence length="119" mass="12989">MLKLQSMQDFHDVNTASDLAGLIDRLIAPDGTGAFWLHRDGDCELALFLNGRRAAVYRDSDGAWSQTPNASDDDCDQFRLENGQIDDFPLSQCVSTADGIAAFLDTAITGQLSAKIAWH</sequence>
<name>A0A2G1WBC5_9BACT</name>
<dbReference type="Proteomes" id="UP000225740">
    <property type="component" value="Unassembled WGS sequence"/>
</dbReference>
<dbReference type="OrthoDB" id="2081738at2"/>
<protein>
    <submittedName>
        <fullName evidence="1">Uncharacterized protein</fullName>
    </submittedName>
</protein>
<dbReference type="EMBL" id="NIZW01000003">
    <property type="protein sequence ID" value="PHQ36120.1"/>
    <property type="molecule type" value="Genomic_DNA"/>
</dbReference>
<accession>A0A2G1WBC5</accession>
<dbReference type="AlphaFoldDB" id="A0A2G1WBC5"/>
<gene>
    <name evidence="1" type="ORF">CEE69_05400</name>
</gene>
<evidence type="ECO:0000313" key="2">
    <source>
        <dbReference type="Proteomes" id="UP000225740"/>
    </source>
</evidence>